<proteinExistence type="predicted"/>
<dbReference type="EMBL" id="BAABME010011304">
    <property type="protein sequence ID" value="GAA0183552.1"/>
    <property type="molecule type" value="Genomic_DNA"/>
</dbReference>
<name>A0AAV3RT25_LITER</name>
<evidence type="ECO:0000313" key="2">
    <source>
        <dbReference type="Proteomes" id="UP001454036"/>
    </source>
</evidence>
<gene>
    <name evidence="1" type="ORF">LIER_30942</name>
</gene>
<reference evidence="1 2" key="1">
    <citation type="submission" date="2024-01" db="EMBL/GenBank/DDBJ databases">
        <title>The complete chloroplast genome sequence of Lithospermum erythrorhizon: insights into the phylogenetic relationship among Boraginaceae species and the maternal lineages of purple gromwells.</title>
        <authorList>
            <person name="Okada T."/>
            <person name="Watanabe K."/>
        </authorList>
    </citation>
    <scope>NUCLEOTIDE SEQUENCE [LARGE SCALE GENOMIC DNA]</scope>
</reference>
<protein>
    <submittedName>
        <fullName evidence="1">Uncharacterized protein</fullName>
    </submittedName>
</protein>
<dbReference type="Proteomes" id="UP001454036">
    <property type="component" value="Unassembled WGS sequence"/>
</dbReference>
<comment type="caution">
    <text evidence="1">The sequence shown here is derived from an EMBL/GenBank/DDBJ whole genome shotgun (WGS) entry which is preliminary data.</text>
</comment>
<accession>A0AAV3RT25</accession>
<dbReference type="AlphaFoldDB" id="A0AAV3RT25"/>
<keyword evidence="2" id="KW-1185">Reference proteome</keyword>
<evidence type="ECO:0000313" key="1">
    <source>
        <dbReference type="EMBL" id="GAA0183552.1"/>
    </source>
</evidence>
<organism evidence="1 2">
    <name type="scientific">Lithospermum erythrorhizon</name>
    <name type="common">Purple gromwell</name>
    <name type="synonym">Lithospermum officinale var. erythrorhizon</name>
    <dbReference type="NCBI Taxonomy" id="34254"/>
    <lineage>
        <taxon>Eukaryota</taxon>
        <taxon>Viridiplantae</taxon>
        <taxon>Streptophyta</taxon>
        <taxon>Embryophyta</taxon>
        <taxon>Tracheophyta</taxon>
        <taxon>Spermatophyta</taxon>
        <taxon>Magnoliopsida</taxon>
        <taxon>eudicotyledons</taxon>
        <taxon>Gunneridae</taxon>
        <taxon>Pentapetalae</taxon>
        <taxon>asterids</taxon>
        <taxon>lamiids</taxon>
        <taxon>Boraginales</taxon>
        <taxon>Boraginaceae</taxon>
        <taxon>Boraginoideae</taxon>
        <taxon>Lithospermeae</taxon>
        <taxon>Lithospermum</taxon>
    </lineage>
</organism>
<sequence>MWRLVGFYGHHETHLRKYSWALMKFVGARSELLTVYMAIFNESFVTPSWHELFKDSEVKHLSTNRSDHMPVLLVWKTRRGGAMRHRFRFKACWTQFEGCKEAVVASWNEAVGADKQQKVLNGGNISSKSIPSFFSYPFTTSRALYLGPRLSFFLL</sequence>